<evidence type="ECO:0000313" key="3">
    <source>
        <dbReference type="EMBL" id="ROS04759.1"/>
    </source>
</evidence>
<dbReference type="OrthoDB" id="9769598at2"/>
<dbReference type="EMBL" id="RKHR01000003">
    <property type="protein sequence ID" value="ROS04759.1"/>
    <property type="molecule type" value="Genomic_DNA"/>
</dbReference>
<proteinExistence type="inferred from homology"/>
<dbReference type="Proteomes" id="UP000275394">
    <property type="component" value="Unassembled WGS sequence"/>
</dbReference>
<sequence length="276" mass="31289">MAILERFSLGDLDAIRVGRANRGITLSFIIYRCDNTLIDFGPANQWQHVKPFIEEKTLDQLLLTHHHEDHSGNAHNIAKTTGLTPYTSSSLAHKMSEGIKVPYYRRIAWGSYKPTPFRTLPEHPLQLSNGDTIEALFTPGHTAEMHCFHLADRGWLFSADLYIANKISLMTAGEDVSLMIDSLQRCIELDFDTMFCAHRGIVNEGKSALIAKRNYLTELAEQCSSLWQQGHNSEHITLKLLGKEGMLKRVSNGKYCKHNLIKSCLKHHQLNPNERP</sequence>
<dbReference type="PANTHER" id="PTHR42951:SF4">
    <property type="entry name" value="ACYL-COENZYME A THIOESTERASE MBLAC2"/>
    <property type="match status" value="1"/>
</dbReference>
<dbReference type="Pfam" id="PF00753">
    <property type="entry name" value="Lactamase_B"/>
    <property type="match status" value="1"/>
</dbReference>
<name>A0A3N2DZ74_9GAMM</name>
<dbReference type="GO" id="GO:0016787">
    <property type="term" value="F:hydrolase activity"/>
    <property type="evidence" value="ECO:0007669"/>
    <property type="project" value="UniProtKB-KW"/>
</dbReference>
<protein>
    <submittedName>
        <fullName evidence="3">Glyoxylase-like metal-dependent hydrolase (Beta-lactamase superfamily II)</fullName>
    </submittedName>
</protein>
<dbReference type="AlphaFoldDB" id="A0A3N2DZ74"/>
<evidence type="ECO:0000259" key="2">
    <source>
        <dbReference type="SMART" id="SM00849"/>
    </source>
</evidence>
<feature type="domain" description="Metallo-beta-lactamase" evidence="2">
    <location>
        <begin position="25"/>
        <end position="198"/>
    </location>
</feature>
<keyword evidence="3" id="KW-0378">Hydrolase</keyword>
<dbReference type="SUPFAM" id="SSF56281">
    <property type="entry name" value="Metallo-hydrolase/oxidoreductase"/>
    <property type="match status" value="1"/>
</dbReference>
<dbReference type="InterPro" id="IPR001279">
    <property type="entry name" value="Metallo-B-lactamas"/>
</dbReference>
<comment type="similarity">
    <text evidence="1">Belongs to the metallo-beta-lactamase superfamily. Class-B beta-lactamase family.</text>
</comment>
<dbReference type="InterPro" id="IPR050855">
    <property type="entry name" value="NDM-1-like"/>
</dbReference>
<evidence type="ECO:0000256" key="1">
    <source>
        <dbReference type="ARBA" id="ARBA00005250"/>
    </source>
</evidence>
<dbReference type="Gene3D" id="3.60.15.10">
    <property type="entry name" value="Ribonuclease Z/Hydroxyacylglutathione hydrolase-like"/>
    <property type="match status" value="1"/>
</dbReference>
<dbReference type="GO" id="GO:0017001">
    <property type="term" value="P:antibiotic catabolic process"/>
    <property type="evidence" value="ECO:0007669"/>
    <property type="project" value="UniProtKB-ARBA"/>
</dbReference>
<dbReference type="SMART" id="SM00849">
    <property type="entry name" value="Lactamase_B"/>
    <property type="match status" value="1"/>
</dbReference>
<dbReference type="PANTHER" id="PTHR42951">
    <property type="entry name" value="METALLO-BETA-LACTAMASE DOMAIN-CONTAINING"/>
    <property type="match status" value="1"/>
</dbReference>
<comment type="caution">
    <text evidence="3">The sequence shown here is derived from an EMBL/GenBank/DDBJ whole genome shotgun (WGS) entry which is preliminary data.</text>
</comment>
<gene>
    <name evidence="3" type="ORF">EDC56_0272</name>
</gene>
<reference evidence="3 4" key="1">
    <citation type="submission" date="2018-11" db="EMBL/GenBank/DDBJ databases">
        <title>Genomic Encyclopedia of Type Strains, Phase IV (KMG-IV): sequencing the most valuable type-strain genomes for metagenomic binning, comparative biology and taxonomic classification.</title>
        <authorList>
            <person name="Goeker M."/>
        </authorList>
    </citation>
    <scope>NUCLEOTIDE SEQUENCE [LARGE SCALE GENOMIC DNA]</scope>
    <source>
        <strain evidence="3 4">DSM 100316</strain>
    </source>
</reference>
<organism evidence="3 4">
    <name type="scientific">Sinobacterium caligoides</name>
    <dbReference type="NCBI Taxonomy" id="933926"/>
    <lineage>
        <taxon>Bacteria</taxon>
        <taxon>Pseudomonadati</taxon>
        <taxon>Pseudomonadota</taxon>
        <taxon>Gammaproteobacteria</taxon>
        <taxon>Cellvibrionales</taxon>
        <taxon>Spongiibacteraceae</taxon>
        <taxon>Sinobacterium</taxon>
    </lineage>
</organism>
<keyword evidence="4" id="KW-1185">Reference proteome</keyword>
<dbReference type="RefSeq" id="WP_123710733.1">
    <property type="nucleotide sequence ID" value="NZ_RKHR01000003.1"/>
</dbReference>
<dbReference type="InterPro" id="IPR036866">
    <property type="entry name" value="RibonucZ/Hydroxyglut_hydro"/>
</dbReference>
<evidence type="ECO:0000313" key="4">
    <source>
        <dbReference type="Proteomes" id="UP000275394"/>
    </source>
</evidence>
<accession>A0A3N2DZ74</accession>